<accession>A0A7S4DKZ0</accession>
<keyword evidence="5" id="KW-0029">Amino-acid transport</keyword>
<feature type="transmembrane region" description="Helical" evidence="9">
    <location>
        <begin position="191"/>
        <end position="214"/>
    </location>
</feature>
<sequence length="560" mass="62129">MESRQTKAIESVKTARDDEDYFRYRQWLVLLALLQSFLAAGIFYGWPSLYTMLLEEGIYNNRCPHPGVVCARQTLDLGFIYTVGGCANLGAQLLWGFILDRKGPRVCSFLSVAMVFAGVILLGITDNEFDVLLYAMICIAVGGPGASVACFHLSNLYPESKNTVLSLFSGAFQLGFMVFMIFHMISPSLLSRFQVCMVYATLLFIVLITGLAVWPEHSLTAPRDEEADDPIRQKKIDKKTLESSPSFMRINQYADPSARSIGAFGSGPSLGGVPSAQEITSGSPSRSGSLVESPGDYKGDGFQLYRVDSDILRMASIATPTVRRQVKRQRPSLMKELMSFPFFMMALWMSAGLFWMNFYIGNVADQMFQQADGNRHNAHLYTSYFTTILPLGAAAIPIYGWTTDNYGLPCAVIVSTLFGIAFTVMCLIHDLELQVLTFIAYSLFRTFVFATFFSLVAKEFGYSSFGVISGLILCIAGGICLFQYPVREFAVPDEDFKLVNWIQLLLVNAVGIFFSVYITIHLKDSTPAAKKRKQIKLRAQKVPVCVFCARVLVPVVGGVF</sequence>
<feature type="transmembrane region" description="Helical" evidence="9">
    <location>
        <begin position="498"/>
        <end position="520"/>
    </location>
</feature>
<evidence type="ECO:0000256" key="6">
    <source>
        <dbReference type="ARBA" id="ARBA00022989"/>
    </source>
</evidence>
<feature type="compositionally biased region" description="Polar residues" evidence="8">
    <location>
        <begin position="277"/>
        <end position="290"/>
    </location>
</feature>
<proteinExistence type="inferred from homology"/>
<name>A0A7S4DKZ0_9EUKA</name>
<dbReference type="EMBL" id="HBIV01010616">
    <property type="protein sequence ID" value="CAE0656118.1"/>
    <property type="molecule type" value="Transcribed_RNA"/>
</dbReference>
<dbReference type="GO" id="GO:0006865">
    <property type="term" value="P:amino acid transport"/>
    <property type="evidence" value="ECO:0007669"/>
    <property type="project" value="UniProtKB-KW"/>
</dbReference>
<keyword evidence="7 9" id="KW-0472">Membrane</keyword>
<feature type="transmembrane region" description="Helical" evidence="9">
    <location>
        <begin position="435"/>
        <end position="457"/>
    </location>
</feature>
<feature type="transmembrane region" description="Helical" evidence="9">
    <location>
        <begin position="79"/>
        <end position="99"/>
    </location>
</feature>
<dbReference type="PANTHER" id="PTHR20772">
    <property type="entry name" value="PROTEIN FMP42"/>
    <property type="match status" value="1"/>
</dbReference>
<feature type="transmembrane region" description="Helical" evidence="9">
    <location>
        <begin position="27"/>
        <end position="46"/>
    </location>
</feature>
<evidence type="ECO:0000256" key="9">
    <source>
        <dbReference type="SAM" id="Phobius"/>
    </source>
</evidence>
<dbReference type="SUPFAM" id="SSF103473">
    <property type="entry name" value="MFS general substrate transporter"/>
    <property type="match status" value="1"/>
</dbReference>
<feature type="transmembrane region" description="Helical" evidence="9">
    <location>
        <begin position="406"/>
        <end position="429"/>
    </location>
</feature>
<evidence type="ECO:0000256" key="2">
    <source>
        <dbReference type="ARBA" id="ARBA00006595"/>
    </source>
</evidence>
<comment type="similarity">
    <text evidence="2">Belongs to the SLC43A transporter (TC 2.A.1.44) family.</text>
</comment>
<evidence type="ECO:0000313" key="10">
    <source>
        <dbReference type="EMBL" id="CAE0656118.1"/>
    </source>
</evidence>
<keyword evidence="3" id="KW-0813">Transport</keyword>
<feature type="transmembrane region" description="Helical" evidence="9">
    <location>
        <begin position="541"/>
        <end position="559"/>
    </location>
</feature>
<dbReference type="InterPro" id="IPR036259">
    <property type="entry name" value="MFS_trans_sf"/>
</dbReference>
<keyword evidence="6 9" id="KW-1133">Transmembrane helix</keyword>
<dbReference type="InterPro" id="IPR011701">
    <property type="entry name" value="MFS"/>
</dbReference>
<dbReference type="PANTHER" id="PTHR20772:SF2">
    <property type="entry name" value="PROTEIN FMP42"/>
    <property type="match status" value="1"/>
</dbReference>
<evidence type="ECO:0000256" key="4">
    <source>
        <dbReference type="ARBA" id="ARBA00022692"/>
    </source>
</evidence>
<organism evidence="10">
    <name type="scientific">Lotharella globosa</name>
    <dbReference type="NCBI Taxonomy" id="91324"/>
    <lineage>
        <taxon>Eukaryota</taxon>
        <taxon>Sar</taxon>
        <taxon>Rhizaria</taxon>
        <taxon>Cercozoa</taxon>
        <taxon>Chlorarachniophyceae</taxon>
        <taxon>Lotharella</taxon>
    </lineage>
</organism>
<dbReference type="InterPro" id="IPR052599">
    <property type="entry name" value="SLC43A_AATransporter"/>
</dbReference>
<feature type="region of interest" description="Disordered" evidence="8">
    <location>
        <begin position="273"/>
        <end position="295"/>
    </location>
</feature>
<evidence type="ECO:0008006" key="11">
    <source>
        <dbReference type="Google" id="ProtNLM"/>
    </source>
</evidence>
<feature type="transmembrane region" description="Helical" evidence="9">
    <location>
        <begin position="131"/>
        <end position="153"/>
    </location>
</feature>
<feature type="transmembrane region" description="Helical" evidence="9">
    <location>
        <begin position="165"/>
        <end position="185"/>
    </location>
</feature>
<feature type="transmembrane region" description="Helical" evidence="9">
    <location>
        <begin position="106"/>
        <end position="125"/>
    </location>
</feature>
<evidence type="ECO:0000256" key="3">
    <source>
        <dbReference type="ARBA" id="ARBA00022448"/>
    </source>
</evidence>
<evidence type="ECO:0000256" key="5">
    <source>
        <dbReference type="ARBA" id="ARBA00022970"/>
    </source>
</evidence>
<protein>
    <recommendedName>
        <fullName evidence="11">Major facilitator superfamily (MFS) profile domain-containing protein</fullName>
    </recommendedName>
</protein>
<feature type="transmembrane region" description="Helical" evidence="9">
    <location>
        <begin position="380"/>
        <end position="399"/>
    </location>
</feature>
<dbReference type="AlphaFoldDB" id="A0A7S4DKZ0"/>
<evidence type="ECO:0000256" key="1">
    <source>
        <dbReference type="ARBA" id="ARBA00004141"/>
    </source>
</evidence>
<feature type="transmembrane region" description="Helical" evidence="9">
    <location>
        <begin position="464"/>
        <end position="486"/>
    </location>
</feature>
<gene>
    <name evidence="10" type="ORF">LGLO00237_LOCUS7956</name>
</gene>
<dbReference type="GO" id="GO:0016020">
    <property type="term" value="C:membrane"/>
    <property type="evidence" value="ECO:0007669"/>
    <property type="project" value="UniProtKB-SubCell"/>
</dbReference>
<comment type="subcellular location">
    <subcellularLocation>
        <location evidence="1">Membrane</location>
        <topology evidence="1">Multi-pass membrane protein</topology>
    </subcellularLocation>
</comment>
<reference evidence="10" key="1">
    <citation type="submission" date="2021-01" db="EMBL/GenBank/DDBJ databases">
        <authorList>
            <person name="Corre E."/>
            <person name="Pelletier E."/>
            <person name="Niang G."/>
            <person name="Scheremetjew M."/>
            <person name="Finn R."/>
            <person name="Kale V."/>
            <person name="Holt S."/>
            <person name="Cochrane G."/>
            <person name="Meng A."/>
            <person name="Brown T."/>
            <person name="Cohen L."/>
        </authorList>
    </citation>
    <scope>NUCLEOTIDE SEQUENCE</scope>
    <source>
        <strain evidence="10">CCCM811</strain>
    </source>
</reference>
<keyword evidence="4 9" id="KW-0812">Transmembrane</keyword>
<dbReference type="GO" id="GO:0022857">
    <property type="term" value="F:transmembrane transporter activity"/>
    <property type="evidence" value="ECO:0007669"/>
    <property type="project" value="InterPro"/>
</dbReference>
<evidence type="ECO:0000256" key="8">
    <source>
        <dbReference type="SAM" id="MobiDB-lite"/>
    </source>
</evidence>
<dbReference type="Gene3D" id="1.20.1250.20">
    <property type="entry name" value="MFS general substrate transporter like domains"/>
    <property type="match status" value="1"/>
</dbReference>
<evidence type="ECO:0000256" key="7">
    <source>
        <dbReference type="ARBA" id="ARBA00023136"/>
    </source>
</evidence>
<feature type="transmembrane region" description="Helical" evidence="9">
    <location>
        <begin position="337"/>
        <end position="360"/>
    </location>
</feature>
<dbReference type="Pfam" id="PF07690">
    <property type="entry name" value="MFS_1"/>
    <property type="match status" value="1"/>
</dbReference>